<comment type="caution">
    <text evidence="1">The sequence shown here is derived from an EMBL/GenBank/DDBJ whole genome shotgun (WGS) entry which is preliminary data.</text>
</comment>
<dbReference type="Proteomes" id="UP000266673">
    <property type="component" value="Unassembled WGS sequence"/>
</dbReference>
<evidence type="ECO:0000313" key="1">
    <source>
        <dbReference type="EMBL" id="RIB02431.1"/>
    </source>
</evidence>
<organism evidence="1 2">
    <name type="scientific">Gigaspora rosea</name>
    <dbReference type="NCBI Taxonomy" id="44941"/>
    <lineage>
        <taxon>Eukaryota</taxon>
        <taxon>Fungi</taxon>
        <taxon>Fungi incertae sedis</taxon>
        <taxon>Mucoromycota</taxon>
        <taxon>Glomeromycotina</taxon>
        <taxon>Glomeromycetes</taxon>
        <taxon>Diversisporales</taxon>
        <taxon>Gigasporaceae</taxon>
        <taxon>Gigaspora</taxon>
    </lineage>
</organism>
<protein>
    <submittedName>
        <fullName evidence="1">Uncharacterized protein</fullName>
    </submittedName>
</protein>
<keyword evidence="2" id="KW-1185">Reference proteome</keyword>
<sequence length="96" mass="11407">MLHSIYRMNFRKKIKKSHCNCGLGFMNLNVIWNLLWILTAFNVPPILLNINFFVFRDWIRLKILLLDYFGLVIPCKGNIWIAERVPICLLINKTDN</sequence>
<gene>
    <name evidence="1" type="ORF">C2G38_878319</name>
</gene>
<reference evidence="1 2" key="1">
    <citation type="submission" date="2018-06" db="EMBL/GenBank/DDBJ databases">
        <title>Comparative genomics reveals the genomic features of Rhizophagus irregularis, R. cerebriforme, R. diaphanum and Gigaspora rosea, and their symbiotic lifestyle signature.</title>
        <authorList>
            <person name="Morin E."/>
            <person name="San Clemente H."/>
            <person name="Chen E.C.H."/>
            <person name="De La Providencia I."/>
            <person name="Hainaut M."/>
            <person name="Kuo A."/>
            <person name="Kohler A."/>
            <person name="Murat C."/>
            <person name="Tang N."/>
            <person name="Roy S."/>
            <person name="Loubradou J."/>
            <person name="Henrissat B."/>
            <person name="Grigoriev I.V."/>
            <person name="Corradi N."/>
            <person name="Roux C."/>
            <person name="Martin F.M."/>
        </authorList>
    </citation>
    <scope>NUCLEOTIDE SEQUENCE [LARGE SCALE GENOMIC DNA]</scope>
    <source>
        <strain evidence="1 2">DAOM 194757</strain>
    </source>
</reference>
<dbReference type="EMBL" id="QKWP01002699">
    <property type="protein sequence ID" value="RIB02431.1"/>
    <property type="molecule type" value="Genomic_DNA"/>
</dbReference>
<proteinExistence type="predicted"/>
<accession>A0A397TYG6</accession>
<evidence type="ECO:0000313" key="2">
    <source>
        <dbReference type="Proteomes" id="UP000266673"/>
    </source>
</evidence>
<dbReference type="AlphaFoldDB" id="A0A397TYG6"/>
<name>A0A397TYG6_9GLOM</name>